<keyword evidence="3" id="KW-0812">Transmembrane</keyword>
<gene>
    <name evidence="4" type="ORF">UU77_C0064G0001</name>
</gene>
<dbReference type="AlphaFoldDB" id="A0A0G0ZA14"/>
<feature type="transmembrane region" description="Helical" evidence="3">
    <location>
        <begin position="44"/>
        <end position="65"/>
    </location>
</feature>
<keyword evidence="1" id="KW-0677">Repeat</keyword>
<feature type="transmembrane region" description="Helical" evidence="3">
    <location>
        <begin position="144"/>
        <end position="164"/>
    </location>
</feature>
<evidence type="ECO:0000313" key="5">
    <source>
        <dbReference type="Proteomes" id="UP000034507"/>
    </source>
</evidence>
<feature type="non-terminal residue" evidence="4">
    <location>
        <position position="315"/>
    </location>
</feature>
<proteinExistence type="predicted"/>
<sequence length="315" mass="36068">MKLSKSEKKRLRREQHLEKLQSKTAATKDPTKTTLKSLFDLKRFLVSNIPFILLLVLISAAAFSYSLSGDFVTADDVPGYVENPQVRDLPGSLKSGVIQKIVFALNYALFKNNPIPLHIYSLTIHLLNVIFVFVISYMMFGKKISAISTLLFSIHPTVVESVAWISGMNYLHQTVFLNSMMLMYLLYKNSRNVKYLYLSILFFILPIFVLQPTLIMTFPLIIIVMDQVVLKRNIDLRSLKEYILFILSGTAFFFYYLKSATEGRVSSLQSEYGLDPTQATPWLNRLPYTFYKTILLLIFPKNLSIFHEGEAISLG</sequence>
<keyword evidence="2" id="KW-0802">TPR repeat</keyword>
<feature type="transmembrane region" description="Helical" evidence="3">
    <location>
        <begin position="170"/>
        <end position="187"/>
    </location>
</feature>
<dbReference type="Proteomes" id="UP000034507">
    <property type="component" value="Unassembled WGS sequence"/>
</dbReference>
<evidence type="ECO:0000256" key="1">
    <source>
        <dbReference type="ARBA" id="ARBA00022737"/>
    </source>
</evidence>
<reference evidence="4 5" key="1">
    <citation type="journal article" date="2015" name="Nature">
        <title>rRNA introns, odd ribosomes, and small enigmatic genomes across a large radiation of phyla.</title>
        <authorList>
            <person name="Brown C.T."/>
            <person name="Hug L.A."/>
            <person name="Thomas B.C."/>
            <person name="Sharon I."/>
            <person name="Castelle C.J."/>
            <person name="Singh A."/>
            <person name="Wilkins M.J."/>
            <person name="Williams K.H."/>
            <person name="Banfield J.F."/>
        </authorList>
    </citation>
    <scope>NUCLEOTIDE SEQUENCE [LARGE SCALE GENOMIC DNA]</scope>
</reference>
<dbReference type="EMBL" id="LCBX01000064">
    <property type="protein sequence ID" value="KKS18906.1"/>
    <property type="molecule type" value="Genomic_DNA"/>
</dbReference>
<evidence type="ECO:0000256" key="2">
    <source>
        <dbReference type="ARBA" id="ARBA00022803"/>
    </source>
</evidence>
<feature type="transmembrane region" description="Helical" evidence="3">
    <location>
        <begin position="117"/>
        <end position="137"/>
    </location>
</feature>
<comment type="caution">
    <text evidence="4">The sequence shown here is derived from an EMBL/GenBank/DDBJ whole genome shotgun (WGS) entry which is preliminary data.</text>
</comment>
<protein>
    <submittedName>
        <fullName evidence="4">Tetratricopeptide repeat protein</fullName>
    </submittedName>
</protein>
<feature type="transmembrane region" description="Helical" evidence="3">
    <location>
        <begin position="242"/>
        <end position="257"/>
    </location>
</feature>
<dbReference type="PANTHER" id="PTHR44227">
    <property type="match status" value="1"/>
</dbReference>
<name>A0A0G0ZA14_UNCKA</name>
<evidence type="ECO:0000313" key="4">
    <source>
        <dbReference type="EMBL" id="KKS18906.1"/>
    </source>
</evidence>
<dbReference type="InterPro" id="IPR052346">
    <property type="entry name" value="O-mannosyl-transferase_TMTC"/>
</dbReference>
<feature type="transmembrane region" description="Helical" evidence="3">
    <location>
        <begin position="196"/>
        <end position="222"/>
    </location>
</feature>
<accession>A0A0G0ZA14</accession>
<keyword evidence="3" id="KW-0472">Membrane</keyword>
<organism evidence="4 5">
    <name type="scientific">candidate division WWE3 bacterium GW2011_GWC1_41_7</name>
    <dbReference type="NCBI Taxonomy" id="1619119"/>
    <lineage>
        <taxon>Bacteria</taxon>
        <taxon>Katanobacteria</taxon>
    </lineage>
</organism>
<dbReference type="PANTHER" id="PTHR44227:SF3">
    <property type="entry name" value="PROTEIN O-MANNOSYL-TRANSFERASE TMTC4"/>
    <property type="match status" value="1"/>
</dbReference>
<evidence type="ECO:0000256" key="3">
    <source>
        <dbReference type="SAM" id="Phobius"/>
    </source>
</evidence>
<keyword evidence="3" id="KW-1133">Transmembrane helix</keyword>